<gene>
    <name evidence="2" type="ORF">BKK80_22330</name>
</gene>
<evidence type="ECO:0000313" key="2">
    <source>
        <dbReference type="EMBL" id="AOZ08671.1"/>
    </source>
</evidence>
<protein>
    <submittedName>
        <fullName evidence="2">Uncharacterized protein</fullName>
    </submittedName>
</protein>
<proteinExistence type="predicted"/>
<evidence type="ECO:0000313" key="3">
    <source>
        <dbReference type="Proteomes" id="UP000177515"/>
    </source>
</evidence>
<organism evidence="2 3">
    <name type="scientific">Cupriavidus malaysiensis</name>
    <dbReference type="NCBI Taxonomy" id="367825"/>
    <lineage>
        <taxon>Bacteria</taxon>
        <taxon>Pseudomonadati</taxon>
        <taxon>Pseudomonadota</taxon>
        <taxon>Betaproteobacteria</taxon>
        <taxon>Burkholderiales</taxon>
        <taxon>Burkholderiaceae</taxon>
        <taxon>Cupriavidus</taxon>
    </lineage>
</organism>
<dbReference type="EMBL" id="CP017755">
    <property type="protein sequence ID" value="AOZ08671.1"/>
    <property type="molecule type" value="Genomic_DNA"/>
</dbReference>
<reference evidence="2 3" key="1">
    <citation type="submission" date="2016-10" db="EMBL/GenBank/DDBJ databases">
        <title>Complete genome sequences of three Cupriavidus strains isolated from various Malaysian environments.</title>
        <authorList>
            <person name="Abdullah A.A.-A."/>
            <person name="Shafie N.A.H."/>
            <person name="Lau N.S."/>
        </authorList>
    </citation>
    <scope>NUCLEOTIDE SEQUENCE [LARGE SCALE GENOMIC DNA]</scope>
    <source>
        <strain evidence="2 3">USMAA1020</strain>
    </source>
</reference>
<feature type="coiled-coil region" evidence="1">
    <location>
        <begin position="266"/>
        <end position="293"/>
    </location>
</feature>
<keyword evidence="3" id="KW-1185">Reference proteome</keyword>
<name>A0ABM8HJI2_9BURK</name>
<evidence type="ECO:0000256" key="1">
    <source>
        <dbReference type="SAM" id="Coils"/>
    </source>
</evidence>
<dbReference type="Proteomes" id="UP000177515">
    <property type="component" value="Chromosome 2"/>
</dbReference>
<keyword evidence="1" id="KW-0175">Coiled coil</keyword>
<accession>A0ABM8HJI2</accession>
<sequence>MPLDTDQLTTEGRPPRYALCEPYTFGMRLAEPATDGGLHKYRYPVAEAYTDAMQALLTFGIEWPAIPGAKGPFLPAGREGLRAKAKPSGIRMTWPVTGKQTDAFIEAIVPIVEAALQATAFRLPAPAIPAIAFFDDKKQTSAAGTLDYKYWELQINPSLIEEICKSREPSSRDLKLALLAATLYHEARHAQQFFWMLAMVKQFPMDYPGLALLQTVFPEIFKKSLPSIADTAPLPDEPTSRVAIKRMVIGYYYALLVTQIRDLEKQSNAQGQLAEYQRELEICDKQAAELLLRVGRNGRPIDYKQLPSTVGYRIRPWEDDAFACDFVVSQLWLARALPEPDRCNRFYDLRAGEQPDASL</sequence>